<dbReference type="GO" id="GO:0016740">
    <property type="term" value="F:transferase activity"/>
    <property type="evidence" value="ECO:0007669"/>
    <property type="project" value="UniProtKB-KW"/>
</dbReference>
<dbReference type="Gene3D" id="3.90.1200.10">
    <property type="match status" value="1"/>
</dbReference>
<dbReference type="EMBL" id="PGXC01000012">
    <property type="protein sequence ID" value="PKK89790.1"/>
    <property type="molecule type" value="Genomic_DNA"/>
</dbReference>
<comment type="caution">
    <text evidence="2">The sequence shown here is derived from an EMBL/GenBank/DDBJ whole genome shotgun (WGS) entry which is preliminary data.</text>
</comment>
<proteinExistence type="predicted"/>
<feature type="domain" description="Aminoglycoside phosphotransferase" evidence="1">
    <location>
        <begin position="37"/>
        <end position="246"/>
    </location>
</feature>
<keyword evidence="2" id="KW-0808">Transferase</keyword>
<dbReference type="Proteomes" id="UP000233256">
    <property type="component" value="Unassembled WGS sequence"/>
</dbReference>
<sequence length="306" mass="34272">MTIPIIRAMPEADIHIDEALILDLLKEQHPEFSVMEIEFHASGWDNVMYRLGTDLCVRLPRRKAAASLISNEQQWLPFLAPQLPLPVPCPLKTGCPSGTYPWKWSILPWFSGKSADQTEINTRHASELGAFLKALHIPAPDNAPENPFRGVPLHQRAQGVEERLNRLRQKTDLVTPRILNHWSTGVKASYNENWARCWLHGDLHPQNILVNPNGVTAVIDWGDMTSGDTATDLALAWMLFNQPETRRIFLESSSNGHSHSEAVLHRAAGWAVLFGVALLDTGIVNNPGHEAIGRRILKNLDQKQKA</sequence>
<protein>
    <submittedName>
        <fullName evidence="2">Phosphotransferase</fullName>
    </submittedName>
</protein>
<dbReference type="PANTHER" id="PTHR21310">
    <property type="entry name" value="AMINOGLYCOSIDE PHOSPHOTRANSFERASE-RELATED-RELATED"/>
    <property type="match status" value="1"/>
</dbReference>
<dbReference type="PANTHER" id="PTHR21310:SF42">
    <property type="entry name" value="BIFUNCTIONAL AAC_APH"/>
    <property type="match status" value="1"/>
</dbReference>
<organism evidence="2 3">
    <name type="scientific">Candidatus Wallbacteria bacterium HGW-Wallbacteria-1</name>
    <dbReference type="NCBI Taxonomy" id="2013854"/>
    <lineage>
        <taxon>Bacteria</taxon>
        <taxon>Candidatus Walliibacteriota</taxon>
    </lineage>
</organism>
<evidence type="ECO:0000313" key="2">
    <source>
        <dbReference type="EMBL" id="PKK89790.1"/>
    </source>
</evidence>
<accession>A0A2N1PN86</accession>
<dbReference type="Pfam" id="PF01636">
    <property type="entry name" value="APH"/>
    <property type="match status" value="1"/>
</dbReference>
<dbReference type="InterPro" id="IPR002575">
    <property type="entry name" value="Aminoglycoside_PTrfase"/>
</dbReference>
<reference evidence="2 3" key="1">
    <citation type="journal article" date="2017" name="ISME J.">
        <title>Potential for microbial H2 and metal transformations associated with novel bacteria and archaea in deep terrestrial subsurface sediments.</title>
        <authorList>
            <person name="Hernsdorf A.W."/>
            <person name="Amano Y."/>
            <person name="Miyakawa K."/>
            <person name="Ise K."/>
            <person name="Suzuki Y."/>
            <person name="Anantharaman K."/>
            <person name="Probst A."/>
            <person name="Burstein D."/>
            <person name="Thomas B.C."/>
            <person name="Banfield J.F."/>
        </authorList>
    </citation>
    <scope>NUCLEOTIDE SEQUENCE [LARGE SCALE GENOMIC DNA]</scope>
    <source>
        <strain evidence="2">HGW-Wallbacteria-1</strain>
    </source>
</reference>
<dbReference type="SUPFAM" id="SSF56112">
    <property type="entry name" value="Protein kinase-like (PK-like)"/>
    <property type="match status" value="1"/>
</dbReference>
<evidence type="ECO:0000313" key="3">
    <source>
        <dbReference type="Proteomes" id="UP000233256"/>
    </source>
</evidence>
<name>A0A2N1PN86_9BACT</name>
<dbReference type="AlphaFoldDB" id="A0A2N1PN86"/>
<dbReference type="Gene3D" id="3.30.200.20">
    <property type="entry name" value="Phosphorylase Kinase, domain 1"/>
    <property type="match status" value="1"/>
</dbReference>
<dbReference type="InterPro" id="IPR011009">
    <property type="entry name" value="Kinase-like_dom_sf"/>
</dbReference>
<evidence type="ECO:0000259" key="1">
    <source>
        <dbReference type="Pfam" id="PF01636"/>
    </source>
</evidence>
<dbReference type="InterPro" id="IPR051678">
    <property type="entry name" value="AGP_Transferase"/>
</dbReference>
<dbReference type="CDD" id="cd05155">
    <property type="entry name" value="APH_ChoK_like_1"/>
    <property type="match status" value="1"/>
</dbReference>
<gene>
    <name evidence="2" type="ORF">CVV64_12775</name>
</gene>